<comment type="caution">
    <text evidence="1">The sequence shown here is derived from an EMBL/GenBank/DDBJ whole genome shotgun (WGS) entry which is preliminary data.</text>
</comment>
<dbReference type="RefSeq" id="WP_251832252.1">
    <property type="nucleotide sequence ID" value="NZ_JACSPS010000001.1"/>
</dbReference>
<accession>A0ABR8WJ05</accession>
<keyword evidence="2" id="KW-1185">Reference proteome</keyword>
<evidence type="ECO:0000313" key="1">
    <source>
        <dbReference type="EMBL" id="MBD8017041.1"/>
    </source>
</evidence>
<dbReference type="Proteomes" id="UP000626242">
    <property type="component" value="Unassembled WGS sequence"/>
</dbReference>
<organism evidence="1 2">
    <name type="scientific">Kaistella pullorum</name>
    <dbReference type="NCBI Taxonomy" id="2763074"/>
    <lineage>
        <taxon>Bacteria</taxon>
        <taxon>Pseudomonadati</taxon>
        <taxon>Bacteroidota</taxon>
        <taxon>Flavobacteriia</taxon>
        <taxon>Flavobacteriales</taxon>
        <taxon>Weeksellaceae</taxon>
        <taxon>Chryseobacterium group</taxon>
        <taxon>Kaistella</taxon>
    </lineage>
</organism>
<evidence type="ECO:0000313" key="2">
    <source>
        <dbReference type="Proteomes" id="UP000626242"/>
    </source>
</evidence>
<name>A0ABR8WJ05_9FLAO</name>
<sequence>MEIQCRNDAVMLDLRGTETHPKRGFGGSSATSFTINPEALNWANKDTENHRFGHF</sequence>
<protein>
    <submittedName>
        <fullName evidence="1">Uncharacterized protein</fullName>
    </submittedName>
</protein>
<gene>
    <name evidence="1" type="ORF">H9628_00980</name>
</gene>
<dbReference type="EMBL" id="JACSPS010000001">
    <property type="protein sequence ID" value="MBD8017041.1"/>
    <property type="molecule type" value="Genomic_DNA"/>
</dbReference>
<proteinExistence type="predicted"/>
<reference evidence="1 2" key="1">
    <citation type="submission" date="2020-08" db="EMBL/GenBank/DDBJ databases">
        <title>A Genomic Blueprint of the Chicken Gut Microbiome.</title>
        <authorList>
            <person name="Gilroy R."/>
            <person name="Ravi A."/>
            <person name="Getino M."/>
            <person name="Pursley I."/>
            <person name="Horton D.L."/>
            <person name="Alikhan N.-F."/>
            <person name="Baker D."/>
            <person name="Gharbi K."/>
            <person name="Hall N."/>
            <person name="Watson M."/>
            <person name="Adriaenssens E.M."/>
            <person name="Foster-Nyarko E."/>
            <person name="Jarju S."/>
            <person name="Secka A."/>
            <person name="Antonio M."/>
            <person name="Oren A."/>
            <person name="Chaudhuri R."/>
            <person name="La Ragione R.M."/>
            <person name="Hildebrand F."/>
            <person name="Pallen M.J."/>
        </authorList>
    </citation>
    <scope>NUCLEOTIDE SEQUENCE [LARGE SCALE GENOMIC DNA]</scope>
    <source>
        <strain evidence="1 2">Sa1CVA4</strain>
    </source>
</reference>